<comment type="caution">
    <text evidence="10">The sequence shown here is derived from an EMBL/GenBank/DDBJ whole genome shotgun (WGS) entry which is preliminary data.</text>
</comment>
<dbReference type="Pfam" id="PF25068">
    <property type="entry name" value="ARM_TT21_4th"/>
    <property type="match status" value="1"/>
</dbReference>
<dbReference type="GO" id="GO:0030991">
    <property type="term" value="C:intraciliary transport particle A"/>
    <property type="evidence" value="ECO:0007669"/>
    <property type="project" value="TreeGrafter"/>
</dbReference>
<dbReference type="Gene3D" id="1.25.40.10">
    <property type="entry name" value="Tetratricopeptide repeat domain"/>
    <property type="match status" value="5"/>
</dbReference>
<feature type="domain" description="Tetratricopeptide repeat protein 21A/21B N-terminal ARM repeat" evidence="6">
    <location>
        <begin position="13"/>
        <end position="232"/>
    </location>
</feature>
<dbReference type="PANTHER" id="PTHR14699">
    <property type="entry name" value="STI2 PROTEIN-RELATED"/>
    <property type="match status" value="1"/>
</dbReference>
<comment type="similarity">
    <text evidence="1">Belongs to the TTC21 family.</text>
</comment>
<dbReference type="Pfam" id="PF25063">
    <property type="entry name" value="ARM_TT21_C"/>
    <property type="match status" value="1"/>
</dbReference>
<dbReference type="OrthoDB" id="10259630at2759"/>
<proteinExistence type="inferred from homology"/>
<dbReference type="GO" id="GO:0061512">
    <property type="term" value="P:protein localization to cilium"/>
    <property type="evidence" value="ECO:0007669"/>
    <property type="project" value="TreeGrafter"/>
</dbReference>
<dbReference type="SUPFAM" id="SSF48452">
    <property type="entry name" value="TPR-like"/>
    <property type="match status" value="5"/>
</dbReference>
<evidence type="ECO:0000256" key="1">
    <source>
        <dbReference type="ARBA" id="ARBA00010935"/>
    </source>
</evidence>
<dbReference type="Pfam" id="PF13181">
    <property type="entry name" value="TPR_8"/>
    <property type="match status" value="1"/>
</dbReference>
<dbReference type="InterPro" id="IPR056836">
    <property type="entry name" value="ARM_TT21_4th"/>
</dbReference>
<dbReference type="InterPro" id="IPR011990">
    <property type="entry name" value="TPR-like_helical_dom_sf"/>
</dbReference>
<dbReference type="InterPro" id="IPR056833">
    <property type="entry name" value="ARM_TT21_N"/>
</dbReference>
<feature type="domain" description="Tetratricopeptide repeat protein 21A/21B fifth ARM repeats" evidence="8">
    <location>
        <begin position="939"/>
        <end position="1054"/>
    </location>
</feature>
<dbReference type="GO" id="GO:0005929">
    <property type="term" value="C:cilium"/>
    <property type="evidence" value="ECO:0007669"/>
    <property type="project" value="GOC"/>
</dbReference>
<evidence type="ECO:0000313" key="11">
    <source>
        <dbReference type="Proteomes" id="UP000786811"/>
    </source>
</evidence>
<dbReference type="Pfam" id="PF25064">
    <property type="entry name" value="ARM_TT21_5th"/>
    <property type="match status" value="1"/>
</dbReference>
<organism evidence="10 11">
    <name type="scientific">Cotesia congregata</name>
    <name type="common">Parasitoid wasp</name>
    <name type="synonym">Apanteles congregatus</name>
    <dbReference type="NCBI Taxonomy" id="51543"/>
    <lineage>
        <taxon>Eukaryota</taxon>
        <taxon>Metazoa</taxon>
        <taxon>Ecdysozoa</taxon>
        <taxon>Arthropoda</taxon>
        <taxon>Hexapoda</taxon>
        <taxon>Insecta</taxon>
        <taxon>Pterygota</taxon>
        <taxon>Neoptera</taxon>
        <taxon>Endopterygota</taxon>
        <taxon>Hymenoptera</taxon>
        <taxon>Apocrita</taxon>
        <taxon>Ichneumonoidea</taxon>
        <taxon>Braconidae</taxon>
        <taxon>Microgastrinae</taxon>
        <taxon>Cotesia</taxon>
    </lineage>
</organism>
<dbReference type="InterPro" id="IPR019734">
    <property type="entry name" value="TPR_rpt"/>
</dbReference>
<gene>
    <name evidence="10" type="ORF">HICCMSTLAB_LOCUS4791</name>
</gene>
<feature type="repeat" description="TPR" evidence="4">
    <location>
        <begin position="710"/>
        <end position="743"/>
    </location>
</feature>
<feature type="domain" description="Tetratricopeptide repeat protein 21A/21B second ARM" evidence="5">
    <location>
        <begin position="269"/>
        <end position="536"/>
    </location>
</feature>
<feature type="repeat" description="TPR" evidence="4">
    <location>
        <begin position="871"/>
        <end position="904"/>
    </location>
</feature>
<dbReference type="Pfam" id="PF25060">
    <property type="entry name" value="ARM_TT21_2nd"/>
    <property type="match status" value="1"/>
</dbReference>
<dbReference type="FunFam" id="1.25.40.10:FF:000197">
    <property type="entry name" value="Tetratricopeptide repeat domain 21B"/>
    <property type="match status" value="1"/>
</dbReference>
<sequence>MDNFDEFDHQAIIIWYCQEFYYNGMYQQAKKASQDYPNNENIKILLSVSYLLTNHPEEALQTVANLVGHEDTTLPALLIQSYVHRSNNNKDRSLVSQIDAQIRDDRRKATVSGLTRAALVLLLLKKFDKAKDYADRAYKLRSNELEVLIISGWIDLHYDKGKSINYFNAVSKEHSRKLIVLLGTAKQYELNQAHEQAILILNALIVRYPKICLPLVEKMYNQLALKDWDQVIETANRILSIDSNNLNGIKAKIVVVFIRNGDYTSGSKDIQLYFRSLLLAEPKNTEIIINNIKLFTCIINRDEEILQELIKVMEKLIQQNSGASEPMIQLGNIFLLLNKIKEAEHWYRSAIRIDESSFSALMGLAHCQVLDPTPGSNDLARQQLDFLMEIQANSLDPRLHFMSSLLCHNDSIKALNYLNKSVELILKSIKNLSFGYRYLQELNPDFCLEIVNHNLTHTPTSSNTGPRDNESLTVVLLNKVVEACPGFGGALLLLAKASMQSGDFEEALAALKRLLDSVEPSNASAHLLMAQIFTRQGDYQSASASLEVGLSYNFKVRDDPLYHLITGMVERKNGNLELAITSLRMALTLIDSRDSTITLSPSDKATLYLELVSAFSELKKFDEAAALMTEAKMMFIGTVEEGRVIIGNAELCLMTGDVDKAISYLNDIQPDQPYYLQAHTRLANIYLHQRKDRHAFAKCFRELVDNCPGPRTFSMLGDAYMAIQEPDRAIEAYEESLKSNPDDKLLASKMGKALVKTHQYGKAINYYKEIVKHKSCGDLKLDMAELFMRMKHFDKAEAVLIQELQDGRTATDLASLEIRGKQLLMLAKVRERAGNIQLAISTLKEARENQVRCMQRASIGQGVTDQKQLLVEICLTLAEHSTAIRDFDEAIGYYKDALQHRPKDIKALLSLAKLYMQVNDLDKCAQSCTALLNADPNNEAASVMMADLAFRKVDFETAAFHFRQLLLRKPTYWTALARLIEVSRRTGSIEDLNEWITRAEAATEGAHEAGFYYCAGLLDWRTGKLNSALRNFNSARRDPEWGQQAIYNMIEICLDPDDDSALSSEAFNEEDAEYQDSRTMALKTAERLLQELNPKGSPHEILTHRLLSNFFLLSTKIKTKIEQALQDCTALASQETLRDHVGPALGLATAHILLKQTPRARNHLKRVSKNVWTFEDAEYLERCWLLLAEIYVQSNKYDLANELLRKVIQHNATCVRAHELSGSIAEKEQNYKEAAARYAQAWKFGGKTKLSTGYKLAYCCLKSKKYADAIQACNQVLKQNSDYPRIRKDILEKSINNLRT</sequence>
<evidence type="ECO:0000259" key="8">
    <source>
        <dbReference type="Pfam" id="PF25064"/>
    </source>
</evidence>
<feature type="domain" description="Tetratricopeptide repeat protein 21A/21B C-terminal ARM" evidence="7">
    <location>
        <begin position="1084"/>
        <end position="1294"/>
    </location>
</feature>
<dbReference type="Pfam" id="PF25062">
    <property type="entry name" value="ARM_TT21_N"/>
    <property type="match status" value="1"/>
</dbReference>
<evidence type="ECO:0000256" key="3">
    <source>
        <dbReference type="ARBA" id="ARBA00022803"/>
    </source>
</evidence>
<dbReference type="GO" id="GO:0035721">
    <property type="term" value="P:intraciliary retrograde transport"/>
    <property type="evidence" value="ECO:0007669"/>
    <property type="project" value="TreeGrafter"/>
</dbReference>
<dbReference type="PROSITE" id="PS50005">
    <property type="entry name" value="TPR"/>
    <property type="match status" value="3"/>
</dbReference>
<feature type="domain" description="Tetratricopeptide repeat protein 21A/21B fourth ARM" evidence="9">
    <location>
        <begin position="746"/>
        <end position="898"/>
    </location>
</feature>
<reference evidence="10" key="1">
    <citation type="submission" date="2021-04" db="EMBL/GenBank/DDBJ databases">
        <authorList>
            <person name="Chebbi M.A.C M."/>
        </authorList>
    </citation>
    <scope>NUCLEOTIDE SEQUENCE</scope>
</reference>
<keyword evidence="3 4" id="KW-0802">TPR repeat</keyword>
<dbReference type="Pfam" id="PF25058">
    <property type="entry name" value="ARM_TT21"/>
    <property type="match status" value="1"/>
</dbReference>
<keyword evidence="11" id="KW-1185">Reference proteome</keyword>
<dbReference type="InterPro" id="IPR040364">
    <property type="entry name" value="TTC21A/TTC21B"/>
</dbReference>
<evidence type="ECO:0000256" key="4">
    <source>
        <dbReference type="PROSITE-ProRule" id="PRU00339"/>
    </source>
</evidence>
<feature type="repeat" description="TPR" evidence="4">
    <location>
        <begin position="324"/>
        <end position="357"/>
    </location>
</feature>
<dbReference type="InterPro" id="IPR056834">
    <property type="entry name" value="ARM_TT21_C"/>
</dbReference>
<dbReference type="InterPro" id="IPR056832">
    <property type="entry name" value="ARM_TT21_2nd"/>
</dbReference>
<dbReference type="PANTHER" id="PTHR14699:SF0">
    <property type="entry name" value="TETRATRICOPEPTIDE REPEAT PROTEIN 21 HOMOLOG"/>
    <property type="match status" value="1"/>
</dbReference>
<evidence type="ECO:0000259" key="5">
    <source>
        <dbReference type="Pfam" id="PF25060"/>
    </source>
</evidence>
<evidence type="ECO:0000256" key="2">
    <source>
        <dbReference type="ARBA" id="ARBA00022737"/>
    </source>
</evidence>
<protein>
    <submittedName>
        <fullName evidence="10">Similar to TTC21B: Tetratricopeptide repeat protein 21B (Homo sapiens)</fullName>
    </submittedName>
</protein>
<keyword evidence="2" id="KW-0677">Repeat</keyword>
<evidence type="ECO:0000259" key="9">
    <source>
        <dbReference type="Pfam" id="PF25068"/>
    </source>
</evidence>
<evidence type="ECO:0000259" key="7">
    <source>
        <dbReference type="Pfam" id="PF25063"/>
    </source>
</evidence>
<accession>A0A8J2MFJ8</accession>
<dbReference type="SMART" id="SM00028">
    <property type="entry name" value="TPR"/>
    <property type="match status" value="12"/>
</dbReference>
<dbReference type="InterPro" id="IPR056835">
    <property type="entry name" value="ARM_TT21_5th"/>
</dbReference>
<name>A0A8J2MFJ8_COTCN</name>
<dbReference type="EMBL" id="CAJNRD030001119">
    <property type="protein sequence ID" value="CAG5088296.1"/>
    <property type="molecule type" value="Genomic_DNA"/>
</dbReference>
<dbReference type="Proteomes" id="UP000786811">
    <property type="component" value="Unassembled WGS sequence"/>
</dbReference>
<evidence type="ECO:0000259" key="6">
    <source>
        <dbReference type="Pfam" id="PF25062"/>
    </source>
</evidence>
<evidence type="ECO:0000313" key="10">
    <source>
        <dbReference type="EMBL" id="CAG5088296.1"/>
    </source>
</evidence>
<dbReference type="FunFam" id="1.25.40.10:FF:000219">
    <property type="entry name" value="Tetratricopeptide repeat domain 21B"/>
    <property type="match status" value="1"/>
</dbReference>